<dbReference type="SUPFAM" id="SSF56281">
    <property type="entry name" value="Metallo-hydrolase/oxidoreductase"/>
    <property type="match status" value="1"/>
</dbReference>
<dbReference type="InterPro" id="IPR036866">
    <property type="entry name" value="RibonucZ/Hydroxyglut_hydro"/>
</dbReference>
<dbReference type="AlphaFoldDB" id="A0A3B0USM7"/>
<sequence>MKLTPIETGNLKLDGGAMFGVVPKVMWSKVYPADENNLANWAMRCLLVEDDSRKILIDNGIGSKQDEKFLKHYYLNGEATLESSLEKAGVKAEEITDMVITHMHFDHCGGSVKYTTDKTGFELAFPNATYWASRKQYDWATHPNRREKASFLKENILPIEESGHLKMIEEEGEYIPGILFKLYSGHTDGQIIPHIKVNGKSVVFMADLMPSAAHIPMPWIMAYDTRPLLTLKDRERFYKEALENNYILFFEHDLYHEACILEDTPKGIRVKEAGKLEQFL</sequence>
<dbReference type="InterPro" id="IPR051013">
    <property type="entry name" value="MBL_superfamily_lactonases"/>
</dbReference>
<gene>
    <name evidence="6" type="ORF">MNBD_BACTEROID07-2093</name>
</gene>
<name>A0A3B0USM7_9ZZZZ</name>
<evidence type="ECO:0000259" key="5">
    <source>
        <dbReference type="SMART" id="SM00849"/>
    </source>
</evidence>
<evidence type="ECO:0000256" key="1">
    <source>
        <dbReference type="ARBA" id="ARBA00007749"/>
    </source>
</evidence>
<dbReference type="SMART" id="SM00849">
    <property type="entry name" value="Lactamase_B"/>
    <property type="match status" value="1"/>
</dbReference>
<dbReference type="GO" id="GO:0046872">
    <property type="term" value="F:metal ion binding"/>
    <property type="evidence" value="ECO:0007669"/>
    <property type="project" value="UniProtKB-KW"/>
</dbReference>
<proteinExistence type="inferred from homology"/>
<dbReference type="PANTHER" id="PTHR42978">
    <property type="entry name" value="QUORUM-QUENCHING LACTONASE YTNP-RELATED-RELATED"/>
    <property type="match status" value="1"/>
</dbReference>
<protein>
    <submittedName>
        <fullName evidence="6">MBL-fold metallo-hydrolase superfamily</fullName>
    </submittedName>
</protein>
<reference evidence="6" key="1">
    <citation type="submission" date="2018-06" db="EMBL/GenBank/DDBJ databases">
        <authorList>
            <person name="Zhirakovskaya E."/>
        </authorList>
    </citation>
    <scope>NUCLEOTIDE SEQUENCE</scope>
</reference>
<dbReference type="PANTHER" id="PTHR42978:SF6">
    <property type="entry name" value="QUORUM-QUENCHING LACTONASE YTNP-RELATED"/>
    <property type="match status" value="1"/>
</dbReference>
<accession>A0A3B0USM7</accession>
<dbReference type="GO" id="GO:0016787">
    <property type="term" value="F:hydrolase activity"/>
    <property type="evidence" value="ECO:0007669"/>
    <property type="project" value="UniProtKB-KW"/>
</dbReference>
<dbReference type="InterPro" id="IPR001279">
    <property type="entry name" value="Metallo-B-lactamas"/>
</dbReference>
<evidence type="ECO:0000256" key="4">
    <source>
        <dbReference type="ARBA" id="ARBA00022833"/>
    </source>
</evidence>
<evidence type="ECO:0000313" key="6">
    <source>
        <dbReference type="EMBL" id="VAW27639.1"/>
    </source>
</evidence>
<dbReference type="EMBL" id="UOET01000140">
    <property type="protein sequence ID" value="VAW27639.1"/>
    <property type="molecule type" value="Genomic_DNA"/>
</dbReference>
<evidence type="ECO:0000256" key="3">
    <source>
        <dbReference type="ARBA" id="ARBA00022801"/>
    </source>
</evidence>
<dbReference type="Pfam" id="PF00753">
    <property type="entry name" value="Lactamase_B"/>
    <property type="match status" value="1"/>
</dbReference>
<feature type="domain" description="Metallo-beta-lactamase" evidence="5">
    <location>
        <begin position="42"/>
        <end position="252"/>
    </location>
</feature>
<keyword evidence="3 6" id="KW-0378">Hydrolase</keyword>
<evidence type="ECO:0000256" key="2">
    <source>
        <dbReference type="ARBA" id="ARBA00022723"/>
    </source>
</evidence>
<dbReference type="CDD" id="cd16281">
    <property type="entry name" value="metallo-hydrolase-like_MBL-fold"/>
    <property type="match status" value="1"/>
</dbReference>
<comment type="similarity">
    <text evidence="1">Belongs to the metallo-beta-lactamase superfamily.</text>
</comment>
<keyword evidence="4" id="KW-0862">Zinc</keyword>
<keyword evidence="2" id="KW-0479">Metal-binding</keyword>
<dbReference type="Gene3D" id="3.60.15.10">
    <property type="entry name" value="Ribonuclease Z/Hydroxyacylglutathione hydrolase-like"/>
    <property type="match status" value="1"/>
</dbReference>
<organism evidence="6">
    <name type="scientific">hydrothermal vent metagenome</name>
    <dbReference type="NCBI Taxonomy" id="652676"/>
    <lineage>
        <taxon>unclassified sequences</taxon>
        <taxon>metagenomes</taxon>
        <taxon>ecological metagenomes</taxon>
    </lineage>
</organism>